<sequence length="185" mass="20694">MFLDIHGGCSPPPPPCISVAAVGSKPFFVIFARIVVVSFFRPSSSIFNRHFLFIFLCLNTGEGDSVFICFPSFGTSSIYIYIQIPHQTRHKSIKNYIIVWVRVVAVERTPVIGIIIQSVFFSAFCTIYNRFSSRSAGGFLTLPSHFPAIMLCTPIDCTSSVLVTQQQNTRKKKKITINFTPSRNS</sequence>
<name>E9H062_DAPPU</name>
<keyword evidence="1" id="KW-1133">Transmembrane helix</keyword>
<dbReference type="AlphaFoldDB" id="E9H062"/>
<evidence type="ECO:0000256" key="1">
    <source>
        <dbReference type="SAM" id="Phobius"/>
    </source>
</evidence>
<proteinExistence type="predicted"/>
<dbReference type="InParanoid" id="E9H062"/>
<feature type="transmembrane region" description="Helical" evidence="1">
    <location>
        <begin position="20"/>
        <end position="40"/>
    </location>
</feature>
<dbReference type="EMBL" id="GL732579">
    <property type="protein sequence ID" value="EFX74936.1"/>
    <property type="molecule type" value="Genomic_DNA"/>
</dbReference>
<reference evidence="2 3" key="1">
    <citation type="journal article" date="2011" name="Science">
        <title>The ecoresponsive genome of Daphnia pulex.</title>
        <authorList>
            <person name="Colbourne J.K."/>
            <person name="Pfrender M.E."/>
            <person name="Gilbert D."/>
            <person name="Thomas W.K."/>
            <person name="Tucker A."/>
            <person name="Oakley T.H."/>
            <person name="Tokishita S."/>
            <person name="Aerts A."/>
            <person name="Arnold G.J."/>
            <person name="Basu M.K."/>
            <person name="Bauer D.J."/>
            <person name="Caceres C.E."/>
            <person name="Carmel L."/>
            <person name="Casola C."/>
            <person name="Choi J.H."/>
            <person name="Detter J.C."/>
            <person name="Dong Q."/>
            <person name="Dusheyko S."/>
            <person name="Eads B.D."/>
            <person name="Frohlich T."/>
            <person name="Geiler-Samerotte K.A."/>
            <person name="Gerlach D."/>
            <person name="Hatcher P."/>
            <person name="Jogdeo S."/>
            <person name="Krijgsveld J."/>
            <person name="Kriventseva E.V."/>
            <person name="Kultz D."/>
            <person name="Laforsch C."/>
            <person name="Lindquist E."/>
            <person name="Lopez J."/>
            <person name="Manak J.R."/>
            <person name="Muller J."/>
            <person name="Pangilinan J."/>
            <person name="Patwardhan R.P."/>
            <person name="Pitluck S."/>
            <person name="Pritham E.J."/>
            <person name="Rechtsteiner A."/>
            <person name="Rho M."/>
            <person name="Rogozin I.B."/>
            <person name="Sakarya O."/>
            <person name="Salamov A."/>
            <person name="Schaack S."/>
            <person name="Shapiro H."/>
            <person name="Shiga Y."/>
            <person name="Skalitzky C."/>
            <person name="Smith Z."/>
            <person name="Souvorov A."/>
            <person name="Sung W."/>
            <person name="Tang Z."/>
            <person name="Tsuchiya D."/>
            <person name="Tu H."/>
            <person name="Vos H."/>
            <person name="Wang M."/>
            <person name="Wolf Y.I."/>
            <person name="Yamagata H."/>
            <person name="Yamada T."/>
            <person name="Ye Y."/>
            <person name="Shaw J.R."/>
            <person name="Andrews J."/>
            <person name="Crease T.J."/>
            <person name="Tang H."/>
            <person name="Lucas S.M."/>
            <person name="Robertson H.M."/>
            <person name="Bork P."/>
            <person name="Koonin E.V."/>
            <person name="Zdobnov E.M."/>
            <person name="Grigoriev I.V."/>
            <person name="Lynch M."/>
            <person name="Boore J.L."/>
        </authorList>
    </citation>
    <scope>NUCLEOTIDE SEQUENCE [LARGE SCALE GENOMIC DNA]</scope>
</reference>
<evidence type="ECO:0000313" key="3">
    <source>
        <dbReference type="Proteomes" id="UP000000305"/>
    </source>
</evidence>
<keyword evidence="1" id="KW-0812">Transmembrane</keyword>
<dbReference type="Proteomes" id="UP000000305">
    <property type="component" value="Unassembled WGS sequence"/>
</dbReference>
<protein>
    <submittedName>
        <fullName evidence="2">Uncharacterized protein</fullName>
    </submittedName>
</protein>
<keyword evidence="1" id="KW-0472">Membrane</keyword>
<dbReference type="KEGG" id="dpx:DAPPUDRAFT_306939"/>
<keyword evidence="3" id="KW-1185">Reference proteome</keyword>
<gene>
    <name evidence="2" type="ORF">DAPPUDRAFT_306939</name>
</gene>
<evidence type="ECO:0000313" key="2">
    <source>
        <dbReference type="EMBL" id="EFX74936.1"/>
    </source>
</evidence>
<organism evidence="2 3">
    <name type="scientific">Daphnia pulex</name>
    <name type="common">Water flea</name>
    <dbReference type="NCBI Taxonomy" id="6669"/>
    <lineage>
        <taxon>Eukaryota</taxon>
        <taxon>Metazoa</taxon>
        <taxon>Ecdysozoa</taxon>
        <taxon>Arthropoda</taxon>
        <taxon>Crustacea</taxon>
        <taxon>Branchiopoda</taxon>
        <taxon>Diplostraca</taxon>
        <taxon>Cladocera</taxon>
        <taxon>Anomopoda</taxon>
        <taxon>Daphniidae</taxon>
        <taxon>Daphnia</taxon>
    </lineage>
</organism>
<dbReference type="HOGENOM" id="CLU_1462763_0_0_1"/>
<accession>E9H062</accession>